<dbReference type="SUPFAM" id="SSF46565">
    <property type="entry name" value="Chaperone J-domain"/>
    <property type="match status" value="1"/>
</dbReference>
<feature type="region of interest" description="Disordered" evidence="1">
    <location>
        <begin position="61"/>
        <end position="103"/>
    </location>
</feature>
<reference evidence="3 4" key="1">
    <citation type="submission" date="2016-04" db="EMBL/GenBank/DDBJ databases">
        <title>A degradative enzymes factory behind the ericoid mycorrhizal symbiosis.</title>
        <authorList>
            <consortium name="DOE Joint Genome Institute"/>
            <person name="Martino E."/>
            <person name="Morin E."/>
            <person name="Grelet G."/>
            <person name="Kuo A."/>
            <person name="Kohler A."/>
            <person name="Daghino S."/>
            <person name="Barry K."/>
            <person name="Choi C."/>
            <person name="Cichocki N."/>
            <person name="Clum A."/>
            <person name="Copeland A."/>
            <person name="Hainaut M."/>
            <person name="Haridas S."/>
            <person name="Labutti K."/>
            <person name="Lindquist E."/>
            <person name="Lipzen A."/>
            <person name="Khouja H.-R."/>
            <person name="Murat C."/>
            <person name="Ohm R."/>
            <person name="Olson A."/>
            <person name="Spatafora J."/>
            <person name="Veneault-Fourrey C."/>
            <person name="Henrissat B."/>
            <person name="Grigoriev I."/>
            <person name="Martin F."/>
            <person name="Perotto S."/>
        </authorList>
    </citation>
    <scope>NUCLEOTIDE SEQUENCE [LARGE SCALE GENOMIC DNA]</scope>
    <source>
        <strain evidence="3 4">F</strain>
    </source>
</reference>
<sequence>MLSTRQCYEIIGLKQGCTETEIKSAYKQLALKYHPDKNAGSKGAEEKFKQINNAYEILTHTPRPTTFTSNPPKPQPQPEPQPPQARQHPTRDPRGGTPREHYPSVKDLYIERTLLESAWVILTKWERTTKLSLEEAQPLRSLMIKNRAILDHLERPGADKFGIGVPSAWRKQGRVSYDWSPENNR</sequence>
<dbReference type="InterPro" id="IPR036869">
    <property type="entry name" value="J_dom_sf"/>
</dbReference>
<dbReference type="OrthoDB" id="442087at2759"/>
<gene>
    <name evidence="3" type="ORF">L207DRAFT_538969</name>
</gene>
<dbReference type="InterPro" id="IPR050817">
    <property type="entry name" value="DjlA_DnaK_co-chaperone"/>
</dbReference>
<evidence type="ECO:0000313" key="4">
    <source>
        <dbReference type="Proteomes" id="UP000235786"/>
    </source>
</evidence>
<dbReference type="PANTHER" id="PTHR24074">
    <property type="entry name" value="CO-CHAPERONE PROTEIN DJLA"/>
    <property type="match status" value="1"/>
</dbReference>
<dbReference type="Gene3D" id="1.10.287.110">
    <property type="entry name" value="DnaJ domain"/>
    <property type="match status" value="1"/>
</dbReference>
<evidence type="ECO:0000313" key="3">
    <source>
        <dbReference type="EMBL" id="PMD29366.1"/>
    </source>
</evidence>
<dbReference type="STRING" id="1149755.A0A2J6QSX6"/>
<dbReference type="SMART" id="SM00271">
    <property type="entry name" value="DnaJ"/>
    <property type="match status" value="1"/>
</dbReference>
<organism evidence="3 4">
    <name type="scientific">Hyaloscypha variabilis (strain UAMH 11265 / GT02V1 / F)</name>
    <name type="common">Meliniomyces variabilis</name>
    <dbReference type="NCBI Taxonomy" id="1149755"/>
    <lineage>
        <taxon>Eukaryota</taxon>
        <taxon>Fungi</taxon>
        <taxon>Dikarya</taxon>
        <taxon>Ascomycota</taxon>
        <taxon>Pezizomycotina</taxon>
        <taxon>Leotiomycetes</taxon>
        <taxon>Helotiales</taxon>
        <taxon>Hyaloscyphaceae</taxon>
        <taxon>Hyaloscypha</taxon>
        <taxon>Hyaloscypha variabilis</taxon>
    </lineage>
</organism>
<proteinExistence type="predicted"/>
<protein>
    <submittedName>
        <fullName evidence="3">DnaJ-domain-containing protein</fullName>
    </submittedName>
</protein>
<feature type="compositionally biased region" description="Basic and acidic residues" evidence="1">
    <location>
        <begin position="89"/>
        <end position="103"/>
    </location>
</feature>
<dbReference type="PROSITE" id="PS50076">
    <property type="entry name" value="DNAJ_2"/>
    <property type="match status" value="1"/>
</dbReference>
<dbReference type="Pfam" id="PF00226">
    <property type="entry name" value="DnaJ"/>
    <property type="match status" value="1"/>
</dbReference>
<dbReference type="Proteomes" id="UP000235786">
    <property type="component" value="Unassembled WGS sequence"/>
</dbReference>
<evidence type="ECO:0000259" key="2">
    <source>
        <dbReference type="PROSITE" id="PS50076"/>
    </source>
</evidence>
<dbReference type="CDD" id="cd06257">
    <property type="entry name" value="DnaJ"/>
    <property type="match status" value="1"/>
</dbReference>
<dbReference type="InterPro" id="IPR001623">
    <property type="entry name" value="DnaJ_domain"/>
</dbReference>
<name>A0A2J6QSX6_HYAVF</name>
<evidence type="ECO:0000256" key="1">
    <source>
        <dbReference type="SAM" id="MobiDB-lite"/>
    </source>
</evidence>
<dbReference type="AlphaFoldDB" id="A0A2J6QSX6"/>
<accession>A0A2J6QSX6</accession>
<keyword evidence="4" id="KW-1185">Reference proteome</keyword>
<dbReference type="EMBL" id="KZ613975">
    <property type="protein sequence ID" value="PMD29366.1"/>
    <property type="molecule type" value="Genomic_DNA"/>
</dbReference>
<feature type="domain" description="J" evidence="2">
    <location>
        <begin position="6"/>
        <end position="63"/>
    </location>
</feature>
<dbReference type="PRINTS" id="PR00625">
    <property type="entry name" value="JDOMAIN"/>
</dbReference>
<feature type="compositionally biased region" description="Pro residues" evidence="1">
    <location>
        <begin position="71"/>
        <end position="83"/>
    </location>
</feature>